<evidence type="ECO:0000313" key="3">
    <source>
        <dbReference type="Proteomes" id="UP000595437"/>
    </source>
</evidence>
<evidence type="ECO:0000259" key="1">
    <source>
        <dbReference type="Pfam" id="PF20908"/>
    </source>
</evidence>
<dbReference type="EMBL" id="CP045902">
    <property type="protein sequence ID" value="QQP38567.1"/>
    <property type="molecule type" value="Genomic_DNA"/>
</dbReference>
<sequence>MDINHASIIPYPTFRLPDQFLSVNNPVVFIRRGSEPLQAFISSNLLEPSPLSIRKDFEDILLRVRVRGSLQIMCTADEEDITNSFRHLINKVTCPYGSFRLTNSNVLFLHYWRNGVLSTDQGWTVNSSDFFSTEEDGEEEGVKVTNVKDVESKEVTELWKYVQNQEGADFEESDGDDGDEYIPEALKAKAKKKKNAKKETAGNSKPVKEEEFMNFKLMLNMSGEAYTLKTYNCSPIVREDPTVTKCFKLDLPIDSIGVLRRSTKIPDIITVLKGCVQRQIHMIGTVVLSEFRSFQTLSNPEIYHFKTMSWDAT</sequence>
<dbReference type="InterPro" id="IPR049387">
    <property type="entry name" value="UFSP2-like_2nd"/>
</dbReference>
<accession>A0A7T8GVI8</accession>
<reference evidence="3" key="1">
    <citation type="submission" date="2021-01" db="EMBL/GenBank/DDBJ databases">
        <title>Caligus Genome Assembly.</title>
        <authorList>
            <person name="Gallardo-Escarate C."/>
        </authorList>
    </citation>
    <scope>NUCLEOTIDE SEQUENCE [LARGE SCALE GENOMIC DNA]</scope>
</reference>
<dbReference type="AlphaFoldDB" id="A0A7T8GVI8"/>
<dbReference type="Pfam" id="PF20908">
    <property type="entry name" value="UfSP2_N"/>
    <property type="match status" value="1"/>
</dbReference>
<proteinExistence type="predicted"/>
<dbReference type="OrthoDB" id="417506at2759"/>
<gene>
    <name evidence="2" type="ORF">FKW44_019174</name>
</gene>
<keyword evidence="3" id="KW-1185">Reference proteome</keyword>
<protein>
    <recommendedName>
        <fullName evidence="1">UFSP2 second domain-containing protein</fullName>
    </recommendedName>
</protein>
<organism evidence="2 3">
    <name type="scientific">Caligus rogercresseyi</name>
    <name type="common">Sea louse</name>
    <dbReference type="NCBI Taxonomy" id="217165"/>
    <lineage>
        <taxon>Eukaryota</taxon>
        <taxon>Metazoa</taxon>
        <taxon>Ecdysozoa</taxon>
        <taxon>Arthropoda</taxon>
        <taxon>Crustacea</taxon>
        <taxon>Multicrustacea</taxon>
        <taxon>Hexanauplia</taxon>
        <taxon>Copepoda</taxon>
        <taxon>Siphonostomatoida</taxon>
        <taxon>Caligidae</taxon>
        <taxon>Caligus</taxon>
    </lineage>
</organism>
<name>A0A7T8GVI8_CALRO</name>
<feature type="domain" description="UFSP2 second" evidence="1">
    <location>
        <begin position="192"/>
        <end position="309"/>
    </location>
</feature>
<evidence type="ECO:0000313" key="2">
    <source>
        <dbReference type="EMBL" id="QQP38567.1"/>
    </source>
</evidence>
<dbReference type="Proteomes" id="UP000595437">
    <property type="component" value="Chromosome 13"/>
</dbReference>